<keyword evidence="7" id="KW-1185">Reference proteome</keyword>
<sequence>MLLHHQDGREQKILSQFADAFDEYGAAAVESAVFRRNQRNTLEMGRVKYHEVFSTPPVTSYYLSTITRSFTDRTIVMDCGGVCVRRQLKPGNVMIVPPNLDWSVIGDGGFGGGSYEGLFVAFPENTFQEITKGMPRFEVSAQCVNDPCLASDLKQLWAYSEEASPASELMAEGMMLLIIGRLAKLYGGRESASDVAERSSGKIVAKAVNFIRDNLSVKVTLADIAKASGVSRPYLSRVFKRETGKTIHDHLLELRVEKAKELIRHFGRGMTLSEVARQCGFASHSHLQHTFLRYVGVTPQRFRE</sequence>
<evidence type="ECO:0000256" key="3">
    <source>
        <dbReference type="ARBA" id="ARBA00023159"/>
    </source>
</evidence>
<evidence type="ECO:0000313" key="7">
    <source>
        <dbReference type="Proteomes" id="UP000199518"/>
    </source>
</evidence>
<dbReference type="InterPro" id="IPR009057">
    <property type="entry name" value="Homeodomain-like_sf"/>
</dbReference>
<dbReference type="CDD" id="cd00093">
    <property type="entry name" value="HTH_XRE"/>
    <property type="match status" value="1"/>
</dbReference>
<dbReference type="InterPro" id="IPR018060">
    <property type="entry name" value="HTH_AraC"/>
</dbReference>
<gene>
    <name evidence="6" type="ORF">SAMN05421753_11823</name>
</gene>
<organism evidence="6 7">
    <name type="scientific">Planctomicrobium piriforme</name>
    <dbReference type="NCBI Taxonomy" id="1576369"/>
    <lineage>
        <taxon>Bacteria</taxon>
        <taxon>Pseudomonadati</taxon>
        <taxon>Planctomycetota</taxon>
        <taxon>Planctomycetia</taxon>
        <taxon>Planctomycetales</taxon>
        <taxon>Planctomycetaceae</taxon>
        <taxon>Planctomicrobium</taxon>
    </lineage>
</organism>
<evidence type="ECO:0000256" key="1">
    <source>
        <dbReference type="ARBA" id="ARBA00023015"/>
    </source>
</evidence>
<dbReference type="InterPro" id="IPR050204">
    <property type="entry name" value="AraC_XylS_family_regulators"/>
</dbReference>
<dbReference type="SUPFAM" id="SSF51215">
    <property type="entry name" value="Regulatory protein AraC"/>
    <property type="match status" value="1"/>
</dbReference>
<dbReference type="InterPro" id="IPR001387">
    <property type="entry name" value="Cro/C1-type_HTH"/>
</dbReference>
<accession>A0A1I3QBZ5</accession>
<evidence type="ECO:0000313" key="6">
    <source>
        <dbReference type="EMBL" id="SFJ30897.1"/>
    </source>
</evidence>
<dbReference type="PROSITE" id="PS00041">
    <property type="entry name" value="HTH_ARAC_FAMILY_1"/>
    <property type="match status" value="1"/>
</dbReference>
<protein>
    <submittedName>
        <fullName evidence="6">AraC-type DNA-binding protein</fullName>
    </submittedName>
</protein>
<dbReference type="SMART" id="SM00342">
    <property type="entry name" value="HTH_ARAC"/>
    <property type="match status" value="1"/>
</dbReference>
<dbReference type="InterPro" id="IPR018062">
    <property type="entry name" value="HTH_AraC-typ_CS"/>
</dbReference>
<evidence type="ECO:0000256" key="2">
    <source>
        <dbReference type="ARBA" id="ARBA00023125"/>
    </source>
</evidence>
<dbReference type="PANTHER" id="PTHR46796">
    <property type="entry name" value="HTH-TYPE TRANSCRIPTIONAL ACTIVATOR RHAS-RELATED"/>
    <property type="match status" value="1"/>
</dbReference>
<name>A0A1I3QBZ5_9PLAN</name>
<dbReference type="AlphaFoldDB" id="A0A1I3QBZ5"/>
<dbReference type="EMBL" id="FOQD01000018">
    <property type="protein sequence ID" value="SFJ30897.1"/>
    <property type="molecule type" value="Genomic_DNA"/>
</dbReference>
<dbReference type="OrthoDB" id="273555at2"/>
<feature type="domain" description="HTH araC/xylS-type" evidence="5">
    <location>
        <begin position="205"/>
        <end position="304"/>
    </location>
</feature>
<dbReference type="InterPro" id="IPR037923">
    <property type="entry name" value="HTH-like"/>
</dbReference>
<evidence type="ECO:0000256" key="4">
    <source>
        <dbReference type="ARBA" id="ARBA00023163"/>
    </source>
</evidence>
<dbReference type="GO" id="GO:0003700">
    <property type="term" value="F:DNA-binding transcription factor activity"/>
    <property type="evidence" value="ECO:0007669"/>
    <property type="project" value="InterPro"/>
</dbReference>
<keyword evidence="2 6" id="KW-0238">DNA-binding</keyword>
<dbReference type="Gene3D" id="1.10.10.60">
    <property type="entry name" value="Homeodomain-like"/>
    <property type="match status" value="2"/>
</dbReference>
<keyword evidence="4" id="KW-0804">Transcription</keyword>
<dbReference type="GO" id="GO:0043565">
    <property type="term" value="F:sequence-specific DNA binding"/>
    <property type="evidence" value="ECO:0007669"/>
    <property type="project" value="InterPro"/>
</dbReference>
<keyword evidence="1" id="KW-0805">Transcription regulation</keyword>
<dbReference type="Proteomes" id="UP000199518">
    <property type="component" value="Unassembled WGS sequence"/>
</dbReference>
<keyword evidence="3" id="KW-0010">Activator</keyword>
<dbReference type="SUPFAM" id="SSF46689">
    <property type="entry name" value="Homeodomain-like"/>
    <property type="match status" value="2"/>
</dbReference>
<evidence type="ECO:0000259" key="5">
    <source>
        <dbReference type="PROSITE" id="PS01124"/>
    </source>
</evidence>
<proteinExistence type="predicted"/>
<dbReference type="PROSITE" id="PS01124">
    <property type="entry name" value="HTH_ARAC_FAMILY_2"/>
    <property type="match status" value="1"/>
</dbReference>
<reference evidence="7" key="1">
    <citation type="submission" date="2016-10" db="EMBL/GenBank/DDBJ databases">
        <authorList>
            <person name="Varghese N."/>
            <person name="Submissions S."/>
        </authorList>
    </citation>
    <scope>NUCLEOTIDE SEQUENCE [LARGE SCALE GENOMIC DNA]</scope>
    <source>
        <strain evidence="7">DSM 26348</strain>
    </source>
</reference>
<dbReference type="Pfam" id="PF12833">
    <property type="entry name" value="HTH_18"/>
    <property type="match status" value="1"/>
</dbReference>